<dbReference type="Pfam" id="PF07282">
    <property type="entry name" value="Cas12f1-like_TNB"/>
    <property type="match status" value="1"/>
</dbReference>
<dbReference type="Proteomes" id="UP000509301">
    <property type="component" value="Chromosome"/>
</dbReference>
<sequence>MQYRRLQYWIGWQAKKRGLKVIYVDPHFSFTSWPKCGNKMEETGHRYLSCPCGYEIDHDFIAVMNLYGRRCLSLSTAPQMRDVNPNR</sequence>
<dbReference type="AlphaFoldDB" id="A0A6N0NYA9"/>
<keyword evidence="4" id="KW-1185">Reference proteome</keyword>
<proteinExistence type="predicted"/>
<dbReference type="InterPro" id="IPR010095">
    <property type="entry name" value="Cas12f1-like_TNB"/>
</dbReference>
<dbReference type="GO" id="GO:0003677">
    <property type="term" value="F:DNA binding"/>
    <property type="evidence" value="ECO:0007669"/>
    <property type="project" value="UniProtKB-KW"/>
</dbReference>
<dbReference type="OrthoDB" id="42545at2157"/>
<dbReference type="EMBL" id="CP049074">
    <property type="protein sequence ID" value="QKR00121.1"/>
    <property type="molecule type" value="Genomic_DNA"/>
</dbReference>
<evidence type="ECO:0000313" key="4">
    <source>
        <dbReference type="Proteomes" id="UP000509301"/>
    </source>
</evidence>
<evidence type="ECO:0000313" key="3">
    <source>
        <dbReference type="EMBL" id="QKR00121.1"/>
    </source>
</evidence>
<dbReference type="KEGG" id="mten:GWK48_06805"/>
<accession>A0A6N0NYA9</accession>
<keyword evidence="1" id="KW-0238">DNA-binding</keyword>
<evidence type="ECO:0000259" key="2">
    <source>
        <dbReference type="Pfam" id="PF07282"/>
    </source>
</evidence>
<feature type="domain" description="Cas12f1-like TNB" evidence="2">
    <location>
        <begin position="3"/>
        <end position="66"/>
    </location>
</feature>
<gene>
    <name evidence="3" type="ORF">GWK48_06805</name>
</gene>
<evidence type="ECO:0000256" key="1">
    <source>
        <dbReference type="ARBA" id="ARBA00023125"/>
    </source>
</evidence>
<organism evidence="3 4">
    <name type="scientific">Metallosphaera tengchongensis</name>
    <dbReference type="NCBI Taxonomy" id="1532350"/>
    <lineage>
        <taxon>Archaea</taxon>
        <taxon>Thermoproteota</taxon>
        <taxon>Thermoprotei</taxon>
        <taxon>Sulfolobales</taxon>
        <taxon>Sulfolobaceae</taxon>
        <taxon>Metallosphaera</taxon>
    </lineage>
</organism>
<protein>
    <submittedName>
        <fullName evidence="3">Transposase</fullName>
    </submittedName>
</protein>
<name>A0A6N0NYA9_9CREN</name>
<reference evidence="3 4" key="1">
    <citation type="submission" date="2020-02" db="EMBL/GenBank/DDBJ databases">
        <title>Comparative genome analysis reveals the metabolism and evolution of the thermophilic archaeal genus Metallosphaera.</title>
        <authorList>
            <person name="Jiang C."/>
        </authorList>
    </citation>
    <scope>NUCLEOTIDE SEQUENCE [LARGE SCALE GENOMIC DNA]</scope>
    <source>
        <strain evidence="3 4">Ric-A</strain>
    </source>
</reference>